<dbReference type="InterPro" id="IPR002018">
    <property type="entry name" value="CarbesteraseB"/>
</dbReference>
<evidence type="ECO:0000313" key="6">
    <source>
        <dbReference type="Proteomes" id="UP000620124"/>
    </source>
</evidence>
<dbReference type="PROSITE" id="PS00122">
    <property type="entry name" value="CARBOXYLESTERASE_B_1"/>
    <property type="match status" value="1"/>
</dbReference>
<organism evidence="5 6">
    <name type="scientific">Mycena venus</name>
    <dbReference type="NCBI Taxonomy" id="2733690"/>
    <lineage>
        <taxon>Eukaryota</taxon>
        <taxon>Fungi</taxon>
        <taxon>Dikarya</taxon>
        <taxon>Basidiomycota</taxon>
        <taxon>Agaricomycotina</taxon>
        <taxon>Agaricomycetes</taxon>
        <taxon>Agaricomycetidae</taxon>
        <taxon>Agaricales</taxon>
        <taxon>Marasmiineae</taxon>
        <taxon>Mycenaceae</taxon>
        <taxon>Mycena</taxon>
    </lineage>
</organism>
<dbReference type="EC" id="3.1.1.-" evidence="3"/>
<protein>
    <recommendedName>
        <fullName evidence="3">Carboxylic ester hydrolase</fullName>
        <ecNumber evidence="3">3.1.1.-</ecNumber>
    </recommendedName>
</protein>
<dbReference type="InterPro" id="IPR029058">
    <property type="entry name" value="AB_hydrolase_fold"/>
</dbReference>
<dbReference type="Gene3D" id="3.40.50.1820">
    <property type="entry name" value="alpha/beta hydrolase"/>
    <property type="match status" value="1"/>
</dbReference>
<dbReference type="PANTHER" id="PTHR45570">
    <property type="entry name" value="CARBOXYLIC ESTER HYDROLASE"/>
    <property type="match status" value="1"/>
</dbReference>
<keyword evidence="2 3" id="KW-0378">Hydrolase</keyword>
<comment type="caution">
    <text evidence="5">The sequence shown here is derived from an EMBL/GenBank/DDBJ whole genome shotgun (WGS) entry which is preliminary data.</text>
</comment>
<gene>
    <name evidence="5" type="ORF">MVEN_01464700</name>
</gene>
<sequence>MGDRLSGGFVPGASALTAGADRRYKNIYKPMLYDRHTPATSWLVRPQSLSMVAYHLSFVLLALLPIATRATPAIVSRAVSVSTPLGTAQGTLDVDGANRFAVRYATSSRWAPSSIVTEWQLPNGSDDPTALPLQCPQIRVDPSTYSEDCLSMILYVPVDLAIDSHAPTLVWIHGGSFDSGSATGPGLDGSKLAIATQSIVAVIQYRLGALGLLAPDGPTNLAVQDTINALNFLDQVLPSFGGDGSMITLAGQSSGAGMIRTLLAVPSASSLFRNAILQSDPMDYGFLSTDTQALLQSTFNDLISCAANDTACHNALTLDSILDAQVTLEDEANDLDPAAGQGEPLRPVLDGQLITTPLDSTAPFPAVNKPLLLTNVKDDGGPTVYQLLFPGPDPQPASIFEPVCDFSLGPNRTQIVMDSGYYPVDPNGDSRVPLEVLTTDYLWRCPTWTLARNWVTNGGSAFVGLYTLGATYPPNLVNTTFCIQEGVVCHRDDIYIVFGTTPSPTPAQAALTREMQARYKMFMTTGNPNAPGLEPWMPATNVNVNTKQLGSAGLAPIGACTPSFWGAEAQYDYQVFDI</sequence>
<evidence type="ECO:0000259" key="4">
    <source>
        <dbReference type="Pfam" id="PF00135"/>
    </source>
</evidence>
<dbReference type="SUPFAM" id="SSF53474">
    <property type="entry name" value="alpha/beta-Hydrolases"/>
    <property type="match status" value="1"/>
</dbReference>
<dbReference type="GO" id="GO:0016787">
    <property type="term" value="F:hydrolase activity"/>
    <property type="evidence" value="ECO:0007669"/>
    <property type="project" value="UniProtKB-KW"/>
</dbReference>
<dbReference type="PANTHER" id="PTHR45570:SF1">
    <property type="entry name" value="CARBOXYLIC ESTER HYDROLASE"/>
    <property type="match status" value="1"/>
</dbReference>
<evidence type="ECO:0000256" key="1">
    <source>
        <dbReference type="ARBA" id="ARBA00005964"/>
    </source>
</evidence>
<dbReference type="OrthoDB" id="408631at2759"/>
<dbReference type="Pfam" id="PF00135">
    <property type="entry name" value="COesterase"/>
    <property type="match status" value="1"/>
</dbReference>
<feature type="domain" description="Carboxylesterase type B" evidence="4">
    <location>
        <begin position="97"/>
        <end position="545"/>
    </location>
</feature>
<dbReference type="AlphaFoldDB" id="A0A8H6XVE1"/>
<evidence type="ECO:0000256" key="2">
    <source>
        <dbReference type="ARBA" id="ARBA00022801"/>
    </source>
</evidence>
<comment type="similarity">
    <text evidence="1 3">Belongs to the type-B carboxylesterase/lipase family.</text>
</comment>
<name>A0A8H6XVE1_9AGAR</name>
<keyword evidence="6" id="KW-1185">Reference proteome</keyword>
<dbReference type="Proteomes" id="UP000620124">
    <property type="component" value="Unassembled WGS sequence"/>
</dbReference>
<accession>A0A8H6XVE1</accession>
<dbReference type="InterPro" id="IPR019826">
    <property type="entry name" value="Carboxylesterase_B_AS"/>
</dbReference>
<reference evidence="5" key="1">
    <citation type="submission" date="2020-05" db="EMBL/GenBank/DDBJ databases">
        <title>Mycena genomes resolve the evolution of fungal bioluminescence.</title>
        <authorList>
            <person name="Tsai I.J."/>
        </authorList>
    </citation>
    <scope>NUCLEOTIDE SEQUENCE</scope>
    <source>
        <strain evidence="5">CCC161011</strain>
    </source>
</reference>
<proteinExistence type="inferred from homology"/>
<evidence type="ECO:0000313" key="5">
    <source>
        <dbReference type="EMBL" id="KAF7347106.1"/>
    </source>
</evidence>
<evidence type="ECO:0000256" key="3">
    <source>
        <dbReference type="RuleBase" id="RU361235"/>
    </source>
</evidence>
<dbReference type="EMBL" id="JACAZI010000012">
    <property type="protein sequence ID" value="KAF7347106.1"/>
    <property type="molecule type" value="Genomic_DNA"/>
</dbReference>